<dbReference type="InterPro" id="IPR036236">
    <property type="entry name" value="Znf_C2H2_sf"/>
</dbReference>
<feature type="region of interest" description="Disordered" evidence="6">
    <location>
        <begin position="344"/>
        <end position="395"/>
    </location>
</feature>
<dbReference type="Pfam" id="PF00096">
    <property type="entry name" value="zf-C2H2"/>
    <property type="match status" value="3"/>
</dbReference>
<dbReference type="OMA" id="HGQQRPR"/>
<feature type="domain" description="C2H2-type" evidence="7">
    <location>
        <begin position="619"/>
        <end position="647"/>
    </location>
</feature>
<dbReference type="Gene3D" id="3.30.160.60">
    <property type="entry name" value="Classic Zinc Finger"/>
    <property type="match status" value="4"/>
</dbReference>
<gene>
    <name evidence="8" type="primary">Dana\GF10061</name>
    <name evidence="8" type="synonym">dana_GLEANR_10017</name>
    <name evidence="8" type="ORF">GF10061</name>
</gene>
<evidence type="ECO:0000313" key="9">
    <source>
        <dbReference type="Proteomes" id="UP000007801"/>
    </source>
</evidence>
<feature type="region of interest" description="Disordered" evidence="6">
    <location>
        <begin position="509"/>
        <end position="583"/>
    </location>
</feature>
<feature type="compositionally biased region" description="Basic and acidic residues" evidence="6">
    <location>
        <begin position="535"/>
        <end position="556"/>
    </location>
</feature>
<evidence type="ECO:0000313" key="8">
    <source>
        <dbReference type="EMBL" id="EDV39494.1"/>
    </source>
</evidence>
<keyword evidence="4" id="KW-0862">Zinc</keyword>
<evidence type="ECO:0000256" key="3">
    <source>
        <dbReference type="ARBA" id="ARBA00022771"/>
    </source>
</evidence>
<organism evidence="8 9">
    <name type="scientific">Drosophila ananassae</name>
    <name type="common">Fruit fly</name>
    <dbReference type="NCBI Taxonomy" id="7217"/>
    <lineage>
        <taxon>Eukaryota</taxon>
        <taxon>Metazoa</taxon>
        <taxon>Ecdysozoa</taxon>
        <taxon>Arthropoda</taxon>
        <taxon>Hexapoda</taxon>
        <taxon>Insecta</taxon>
        <taxon>Pterygota</taxon>
        <taxon>Neoptera</taxon>
        <taxon>Endopterygota</taxon>
        <taxon>Diptera</taxon>
        <taxon>Brachycera</taxon>
        <taxon>Muscomorpha</taxon>
        <taxon>Ephydroidea</taxon>
        <taxon>Drosophilidae</taxon>
        <taxon>Drosophila</taxon>
        <taxon>Sophophora</taxon>
    </lineage>
</organism>
<keyword evidence="2" id="KW-0677">Repeat</keyword>
<feature type="compositionally biased region" description="Polar residues" evidence="6">
    <location>
        <begin position="777"/>
        <end position="802"/>
    </location>
</feature>
<dbReference type="GO" id="GO:0005634">
    <property type="term" value="C:nucleus"/>
    <property type="evidence" value="ECO:0007669"/>
    <property type="project" value="TreeGrafter"/>
</dbReference>
<dbReference type="GO" id="GO:0045944">
    <property type="term" value="P:positive regulation of transcription by RNA polymerase II"/>
    <property type="evidence" value="ECO:0007669"/>
    <property type="project" value="TreeGrafter"/>
</dbReference>
<keyword evidence="9" id="KW-1185">Reference proteome</keyword>
<dbReference type="GO" id="GO:0008270">
    <property type="term" value="F:zinc ion binding"/>
    <property type="evidence" value="ECO:0007669"/>
    <property type="project" value="UniProtKB-KW"/>
</dbReference>
<evidence type="ECO:0000259" key="7">
    <source>
        <dbReference type="PROSITE" id="PS50157"/>
    </source>
</evidence>
<feature type="compositionally biased region" description="Basic and acidic residues" evidence="6">
    <location>
        <begin position="509"/>
        <end position="522"/>
    </location>
</feature>
<feature type="compositionally biased region" description="Basic and acidic residues" evidence="6">
    <location>
        <begin position="104"/>
        <end position="116"/>
    </location>
</feature>
<keyword evidence="1" id="KW-0479">Metal-binding</keyword>
<dbReference type="InterPro" id="IPR050688">
    <property type="entry name" value="Zinc_finger/UBP_domain"/>
</dbReference>
<dbReference type="InterPro" id="IPR013087">
    <property type="entry name" value="Znf_C2H2_type"/>
</dbReference>
<evidence type="ECO:0000256" key="2">
    <source>
        <dbReference type="ARBA" id="ARBA00022737"/>
    </source>
</evidence>
<keyword evidence="3 5" id="KW-0863">Zinc-finger</keyword>
<feature type="compositionally biased region" description="Polar residues" evidence="6">
    <location>
        <begin position="202"/>
        <end position="215"/>
    </location>
</feature>
<feature type="compositionally biased region" description="Acidic residues" evidence="6">
    <location>
        <begin position="117"/>
        <end position="135"/>
    </location>
</feature>
<name>B3M515_DROAN</name>
<feature type="domain" description="C2H2-type" evidence="7">
    <location>
        <begin position="842"/>
        <end position="865"/>
    </location>
</feature>
<feature type="domain" description="C2H2-type" evidence="7">
    <location>
        <begin position="315"/>
        <end position="338"/>
    </location>
</feature>
<sequence>MATKPKKEVLCDYCGSNNEAKHIYSAQKSFVSRKVLELLEIITHKNLPNNVGFKVCFLCASTLMSTVGVIEKTQKLVDDCLVTLANKKKKPVAKGKEVAEEEAKEAVHVVEESHSDSEEEDNQPEEDDDVVDITEDGEKPEPKITTPKITTPKISTPKITSPTKKVNTTIRQRSKSMAALSVSQINHITQSPIGGSPKKVQLKQTTLVDTSQAKQTPKKQDSRQEDNLIDSVKITPSKEIAPKKKVFLQLFGSSNGEQLETESDTDESDTEQSKRLVQVTPQEFDCRMCDFKSKFPKLFKEHLTKEHGQQRPRIYYCDACPKSFGVLKSLKDHLSTAHGVTLESAADAATKKPKPKEEKPKDAKLKKGKATEAKSKPENGKETKENIPEEDSDVPVDLNASEVKNKIVEKVINNDYTFAVNGSSASTPMSGSDTPQFAEFKCDICDSEFTSAKLMQEHIKKAHGIEKPKIFKCQICGRSLATKKTLAHHIKLHQEGAADTKRKILQEDEKDADNLDSSKKEAAAPVEGNTAAKTDTTKESKKEKAPKKVKEDKPKNQEAPIEAPKETTQPEDTERPVSSFKALNESAVKKKRSEKTVTNDDPFALSPVVGGESPKVPKFKCDVCDSVFSSVKLMKNHVEKAHGIEKPKIFKCHICQKSLATKQTLTYHIKTLHEEEAKENVEKDEEDLDNVDSPVAVAEPKRKKAVKKSLPREEGETATTAEAKPQEVETLMAAPKSPVKKVKKDKKQANNSQDDSLPSVSLDGDKLNKSGKRKLKVNQSVDQDGPASSNNDSTMEESVSSQQLLNEVNTNVRPHKKARLDSIISIGEESNLDSTTDETTDFNCNQCGKTVTSRKRLDSHIQKKHGVKLQCPLCKDSHRLQLDYVAHFADCSALDGLPCGVPMCKKVFADANYLSTHLRKRHQWS</sequence>
<proteinExistence type="predicted"/>
<feature type="region of interest" description="Disordered" evidence="6">
    <location>
        <begin position="675"/>
        <end position="802"/>
    </location>
</feature>
<feature type="domain" description="C2H2-type" evidence="7">
    <location>
        <begin position="440"/>
        <end position="468"/>
    </location>
</feature>
<dbReference type="InParanoid" id="B3M515"/>
<dbReference type="GeneID" id="6492937"/>
<evidence type="ECO:0000256" key="6">
    <source>
        <dbReference type="SAM" id="MobiDB-lite"/>
    </source>
</evidence>
<feature type="region of interest" description="Disordered" evidence="6">
    <location>
        <begin position="188"/>
        <end position="226"/>
    </location>
</feature>
<dbReference type="SMART" id="SM00355">
    <property type="entry name" value="ZnF_C2H2"/>
    <property type="match status" value="8"/>
</dbReference>
<dbReference type="PROSITE" id="PS50157">
    <property type="entry name" value="ZINC_FINGER_C2H2_2"/>
    <property type="match status" value="7"/>
</dbReference>
<dbReference type="AlphaFoldDB" id="B3M515"/>
<feature type="compositionally biased region" description="Basic and acidic residues" evidence="6">
    <location>
        <begin position="355"/>
        <end position="387"/>
    </location>
</feature>
<protein>
    <recommendedName>
        <fullName evidence="7">C2H2-type domain-containing protein</fullName>
    </recommendedName>
</protein>
<feature type="region of interest" description="Disordered" evidence="6">
    <location>
        <begin position="95"/>
        <end position="167"/>
    </location>
</feature>
<feature type="domain" description="C2H2-type" evidence="7">
    <location>
        <begin position="897"/>
        <end position="925"/>
    </location>
</feature>
<dbReference type="HOGENOM" id="CLU_365354_0_0_1"/>
<dbReference type="PhylomeDB" id="B3M515"/>
<dbReference type="EMBL" id="CH902618">
    <property type="protein sequence ID" value="EDV39494.1"/>
    <property type="molecule type" value="Genomic_DNA"/>
</dbReference>
<dbReference type="PANTHER" id="PTHR24403">
    <property type="entry name" value="ZINC FINGER PROTEIN"/>
    <property type="match status" value="1"/>
</dbReference>
<dbReference type="FunCoup" id="B3M515">
    <property type="interactions" value="461"/>
</dbReference>
<feature type="domain" description="C2H2-type" evidence="7">
    <location>
        <begin position="650"/>
        <end position="678"/>
    </location>
</feature>
<dbReference type="PROSITE" id="PS00028">
    <property type="entry name" value="ZINC_FINGER_C2H2_1"/>
    <property type="match status" value="7"/>
</dbReference>
<dbReference type="OrthoDB" id="6077919at2759"/>
<reference evidence="8 9" key="1">
    <citation type="journal article" date="2007" name="Nature">
        <title>Evolution of genes and genomes on the Drosophila phylogeny.</title>
        <authorList>
            <consortium name="Drosophila 12 Genomes Consortium"/>
            <person name="Clark A.G."/>
            <person name="Eisen M.B."/>
            <person name="Smith D.R."/>
            <person name="Bergman C.M."/>
            <person name="Oliver B."/>
            <person name="Markow T.A."/>
            <person name="Kaufman T.C."/>
            <person name="Kellis M."/>
            <person name="Gelbart W."/>
            <person name="Iyer V.N."/>
            <person name="Pollard D.A."/>
            <person name="Sackton T.B."/>
            <person name="Larracuente A.M."/>
            <person name="Singh N.D."/>
            <person name="Abad J.P."/>
            <person name="Abt D.N."/>
            <person name="Adryan B."/>
            <person name="Aguade M."/>
            <person name="Akashi H."/>
            <person name="Anderson W.W."/>
            <person name="Aquadro C.F."/>
            <person name="Ardell D.H."/>
            <person name="Arguello R."/>
            <person name="Artieri C.G."/>
            <person name="Barbash D.A."/>
            <person name="Barker D."/>
            <person name="Barsanti P."/>
            <person name="Batterham P."/>
            <person name="Batzoglou S."/>
            <person name="Begun D."/>
            <person name="Bhutkar A."/>
            <person name="Blanco E."/>
            <person name="Bosak S.A."/>
            <person name="Bradley R.K."/>
            <person name="Brand A.D."/>
            <person name="Brent M.R."/>
            <person name="Brooks A.N."/>
            <person name="Brown R.H."/>
            <person name="Butlin R.K."/>
            <person name="Caggese C."/>
            <person name="Calvi B.R."/>
            <person name="Bernardo de Carvalho A."/>
            <person name="Caspi A."/>
            <person name="Castrezana S."/>
            <person name="Celniker S.E."/>
            <person name="Chang J.L."/>
            <person name="Chapple C."/>
            <person name="Chatterji S."/>
            <person name="Chinwalla A."/>
            <person name="Civetta A."/>
            <person name="Clifton S.W."/>
            <person name="Comeron J.M."/>
            <person name="Costello J.C."/>
            <person name="Coyne J.A."/>
            <person name="Daub J."/>
            <person name="David R.G."/>
            <person name="Delcher A.L."/>
            <person name="Delehaunty K."/>
            <person name="Do C.B."/>
            <person name="Ebling H."/>
            <person name="Edwards K."/>
            <person name="Eickbush T."/>
            <person name="Evans J.D."/>
            <person name="Filipski A."/>
            <person name="Findeiss S."/>
            <person name="Freyhult E."/>
            <person name="Fulton L."/>
            <person name="Fulton R."/>
            <person name="Garcia A.C."/>
            <person name="Gardiner A."/>
            <person name="Garfield D.A."/>
            <person name="Garvin B.E."/>
            <person name="Gibson G."/>
            <person name="Gilbert D."/>
            <person name="Gnerre S."/>
            <person name="Godfrey J."/>
            <person name="Good R."/>
            <person name="Gotea V."/>
            <person name="Gravely B."/>
            <person name="Greenberg A.J."/>
            <person name="Griffiths-Jones S."/>
            <person name="Gross S."/>
            <person name="Guigo R."/>
            <person name="Gustafson E.A."/>
            <person name="Haerty W."/>
            <person name="Hahn M.W."/>
            <person name="Halligan D.L."/>
            <person name="Halpern A.L."/>
            <person name="Halter G.M."/>
            <person name="Han M.V."/>
            <person name="Heger A."/>
            <person name="Hillier L."/>
            <person name="Hinrichs A.S."/>
            <person name="Holmes I."/>
            <person name="Hoskins R.A."/>
            <person name="Hubisz M.J."/>
            <person name="Hultmark D."/>
            <person name="Huntley M.A."/>
            <person name="Jaffe D.B."/>
            <person name="Jagadeeshan S."/>
            <person name="Jeck W.R."/>
            <person name="Johnson J."/>
            <person name="Jones C.D."/>
            <person name="Jordan W.C."/>
            <person name="Karpen G.H."/>
            <person name="Kataoka E."/>
            <person name="Keightley P.D."/>
            <person name="Kheradpour P."/>
            <person name="Kirkness E.F."/>
            <person name="Koerich L.B."/>
            <person name="Kristiansen K."/>
            <person name="Kudrna D."/>
            <person name="Kulathinal R.J."/>
            <person name="Kumar S."/>
            <person name="Kwok R."/>
            <person name="Lander E."/>
            <person name="Langley C.H."/>
            <person name="Lapoint R."/>
            <person name="Lazzaro B.P."/>
            <person name="Lee S.J."/>
            <person name="Levesque L."/>
            <person name="Li R."/>
            <person name="Lin C.F."/>
            <person name="Lin M.F."/>
            <person name="Lindblad-Toh K."/>
            <person name="Llopart A."/>
            <person name="Long M."/>
            <person name="Low L."/>
            <person name="Lozovsky E."/>
            <person name="Lu J."/>
            <person name="Luo M."/>
            <person name="Machado C.A."/>
            <person name="Makalowski W."/>
            <person name="Marzo M."/>
            <person name="Matsuda M."/>
            <person name="Matzkin L."/>
            <person name="McAllister B."/>
            <person name="McBride C.S."/>
            <person name="McKernan B."/>
            <person name="McKernan K."/>
            <person name="Mendez-Lago M."/>
            <person name="Minx P."/>
            <person name="Mollenhauer M.U."/>
            <person name="Montooth K."/>
            <person name="Mount S.M."/>
            <person name="Mu X."/>
            <person name="Myers E."/>
            <person name="Negre B."/>
            <person name="Newfeld S."/>
            <person name="Nielsen R."/>
            <person name="Noor M.A."/>
            <person name="O'Grady P."/>
            <person name="Pachter L."/>
            <person name="Papaceit M."/>
            <person name="Parisi M.J."/>
            <person name="Parisi M."/>
            <person name="Parts L."/>
            <person name="Pedersen J.S."/>
            <person name="Pesole G."/>
            <person name="Phillippy A.M."/>
            <person name="Ponting C.P."/>
            <person name="Pop M."/>
            <person name="Porcelli D."/>
            <person name="Powell J.R."/>
            <person name="Prohaska S."/>
            <person name="Pruitt K."/>
            <person name="Puig M."/>
            <person name="Quesneville H."/>
            <person name="Ram K.R."/>
            <person name="Rand D."/>
            <person name="Rasmussen M.D."/>
            <person name="Reed L.K."/>
            <person name="Reenan R."/>
            <person name="Reily A."/>
            <person name="Remington K.A."/>
            <person name="Rieger T.T."/>
            <person name="Ritchie M.G."/>
            <person name="Robin C."/>
            <person name="Rogers Y.H."/>
            <person name="Rohde C."/>
            <person name="Rozas J."/>
            <person name="Rubenfield M.J."/>
            <person name="Ruiz A."/>
            <person name="Russo S."/>
            <person name="Salzberg S.L."/>
            <person name="Sanchez-Gracia A."/>
            <person name="Saranga D.J."/>
            <person name="Sato H."/>
            <person name="Schaeffer S.W."/>
            <person name="Schatz M.C."/>
            <person name="Schlenke T."/>
            <person name="Schwartz R."/>
            <person name="Segarra C."/>
            <person name="Singh R.S."/>
            <person name="Sirot L."/>
            <person name="Sirota M."/>
            <person name="Sisneros N.B."/>
            <person name="Smith C.D."/>
            <person name="Smith T.F."/>
            <person name="Spieth J."/>
            <person name="Stage D.E."/>
            <person name="Stark A."/>
            <person name="Stephan W."/>
            <person name="Strausberg R.L."/>
            <person name="Strempel S."/>
            <person name="Sturgill D."/>
            <person name="Sutton G."/>
            <person name="Sutton G.G."/>
            <person name="Tao W."/>
            <person name="Teichmann S."/>
            <person name="Tobari Y.N."/>
            <person name="Tomimura Y."/>
            <person name="Tsolas J.M."/>
            <person name="Valente V.L."/>
            <person name="Venter E."/>
            <person name="Venter J.C."/>
            <person name="Vicario S."/>
            <person name="Vieira F.G."/>
            <person name="Vilella A.J."/>
            <person name="Villasante A."/>
            <person name="Walenz B."/>
            <person name="Wang J."/>
            <person name="Wasserman M."/>
            <person name="Watts T."/>
            <person name="Wilson D."/>
            <person name="Wilson R.K."/>
            <person name="Wing R.A."/>
            <person name="Wolfner M.F."/>
            <person name="Wong A."/>
            <person name="Wong G.K."/>
            <person name="Wu C.I."/>
            <person name="Wu G."/>
            <person name="Yamamoto D."/>
            <person name="Yang H.P."/>
            <person name="Yang S.P."/>
            <person name="Yorke J.A."/>
            <person name="Yoshida K."/>
            <person name="Zdobnov E."/>
            <person name="Zhang P."/>
            <person name="Zhang Y."/>
            <person name="Zimin A.V."/>
            <person name="Baldwin J."/>
            <person name="Abdouelleil A."/>
            <person name="Abdulkadir J."/>
            <person name="Abebe A."/>
            <person name="Abera B."/>
            <person name="Abreu J."/>
            <person name="Acer S.C."/>
            <person name="Aftuck L."/>
            <person name="Alexander A."/>
            <person name="An P."/>
            <person name="Anderson E."/>
            <person name="Anderson S."/>
            <person name="Arachi H."/>
            <person name="Azer M."/>
            <person name="Bachantsang P."/>
            <person name="Barry A."/>
            <person name="Bayul T."/>
            <person name="Berlin A."/>
            <person name="Bessette D."/>
            <person name="Bloom T."/>
            <person name="Blye J."/>
            <person name="Boguslavskiy L."/>
            <person name="Bonnet C."/>
            <person name="Boukhgalter B."/>
            <person name="Bourzgui I."/>
            <person name="Brown A."/>
            <person name="Cahill P."/>
            <person name="Channer S."/>
            <person name="Cheshatsang Y."/>
            <person name="Chuda L."/>
            <person name="Citroen M."/>
            <person name="Collymore A."/>
            <person name="Cooke P."/>
            <person name="Costello M."/>
            <person name="D'Aco K."/>
            <person name="Daza R."/>
            <person name="De Haan G."/>
            <person name="DeGray S."/>
            <person name="DeMaso C."/>
            <person name="Dhargay N."/>
            <person name="Dooley K."/>
            <person name="Dooley E."/>
            <person name="Doricent M."/>
            <person name="Dorje P."/>
            <person name="Dorjee K."/>
            <person name="Dupes A."/>
            <person name="Elong R."/>
            <person name="Falk J."/>
            <person name="Farina A."/>
            <person name="Faro S."/>
            <person name="Ferguson D."/>
            <person name="Fisher S."/>
            <person name="Foley C.D."/>
            <person name="Franke A."/>
            <person name="Friedrich D."/>
            <person name="Gadbois L."/>
            <person name="Gearin G."/>
            <person name="Gearin C.R."/>
            <person name="Giannoukos G."/>
            <person name="Goode T."/>
            <person name="Graham J."/>
            <person name="Grandbois E."/>
            <person name="Grewal S."/>
            <person name="Gyaltsen K."/>
            <person name="Hafez N."/>
            <person name="Hagos B."/>
            <person name="Hall J."/>
            <person name="Henson C."/>
            <person name="Hollinger A."/>
            <person name="Honan T."/>
            <person name="Huard M.D."/>
            <person name="Hughes L."/>
            <person name="Hurhula B."/>
            <person name="Husby M.E."/>
            <person name="Kamat A."/>
            <person name="Kanga B."/>
            <person name="Kashin S."/>
            <person name="Khazanovich D."/>
            <person name="Kisner P."/>
            <person name="Lance K."/>
            <person name="Lara M."/>
            <person name="Lee W."/>
            <person name="Lennon N."/>
            <person name="Letendre F."/>
            <person name="LeVine R."/>
            <person name="Lipovsky A."/>
            <person name="Liu X."/>
            <person name="Liu J."/>
            <person name="Liu S."/>
            <person name="Lokyitsang T."/>
            <person name="Lokyitsang Y."/>
            <person name="Lubonja R."/>
            <person name="Lui A."/>
            <person name="MacDonald P."/>
            <person name="Magnisalis V."/>
            <person name="Maru K."/>
            <person name="Matthews C."/>
            <person name="McCusker W."/>
            <person name="McDonough S."/>
            <person name="Mehta T."/>
            <person name="Meldrim J."/>
            <person name="Meneus L."/>
            <person name="Mihai O."/>
            <person name="Mihalev A."/>
            <person name="Mihova T."/>
            <person name="Mittelman R."/>
            <person name="Mlenga V."/>
            <person name="Montmayeur A."/>
            <person name="Mulrain L."/>
            <person name="Navidi A."/>
            <person name="Naylor J."/>
            <person name="Negash T."/>
            <person name="Nguyen T."/>
            <person name="Nguyen N."/>
            <person name="Nicol R."/>
            <person name="Norbu C."/>
            <person name="Norbu N."/>
            <person name="Novod N."/>
            <person name="O'Neill B."/>
            <person name="Osman S."/>
            <person name="Markiewicz E."/>
            <person name="Oyono O.L."/>
            <person name="Patti C."/>
            <person name="Phunkhang P."/>
            <person name="Pierre F."/>
            <person name="Priest M."/>
            <person name="Raghuraman S."/>
            <person name="Rege F."/>
            <person name="Reyes R."/>
            <person name="Rise C."/>
            <person name="Rogov P."/>
            <person name="Ross K."/>
            <person name="Ryan E."/>
            <person name="Settipalli S."/>
            <person name="Shea T."/>
            <person name="Sherpa N."/>
            <person name="Shi L."/>
            <person name="Shih D."/>
            <person name="Sparrow T."/>
            <person name="Spaulding J."/>
            <person name="Stalker J."/>
            <person name="Stange-Thomann N."/>
            <person name="Stavropoulos S."/>
            <person name="Stone C."/>
            <person name="Strader C."/>
            <person name="Tesfaye S."/>
            <person name="Thomson T."/>
            <person name="Thoulutsang Y."/>
            <person name="Thoulutsang D."/>
            <person name="Topham K."/>
            <person name="Topping I."/>
            <person name="Tsamla T."/>
            <person name="Vassiliev H."/>
            <person name="Vo A."/>
            <person name="Wangchuk T."/>
            <person name="Wangdi T."/>
            <person name="Weiand M."/>
            <person name="Wilkinson J."/>
            <person name="Wilson A."/>
            <person name="Yadav S."/>
            <person name="Young G."/>
            <person name="Yu Q."/>
            <person name="Zembek L."/>
            <person name="Zhong D."/>
            <person name="Zimmer A."/>
            <person name="Zwirko Z."/>
            <person name="Jaffe D.B."/>
            <person name="Alvarez P."/>
            <person name="Brockman W."/>
            <person name="Butler J."/>
            <person name="Chin C."/>
            <person name="Gnerre S."/>
            <person name="Grabherr M."/>
            <person name="Kleber M."/>
            <person name="Mauceli E."/>
            <person name="MacCallum I."/>
        </authorList>
    </citation>
    <scope>NUCLEOTIDE SEQUENCE [LARGE SCALE GENOMIC DNA]</scope>
    <source>
        <strain evidence="9">Tucson 14024-0371.13</strain>
    </source>
</reference>
<accession>B3M515</accession>
<feature type="compositionally biased region" description="Polar residues" evidence="6">
    <location>
        <begin position="749"/>
        <end position="759"/>
    </location>
</feature>
<evidence type="ECO:0000256" key="5">
    <source>
        <dbReference type="PROSITE-ProRule" id="PRU00042"/>
    </source>
</evidence>
<dbReference type="KEGG" id="dan:6492937"/>
<dbReference type="eggNOG" id="KOG1721">
    <property type="taxonomic scope" value="Eukaryota"/>
</dbReference>
<feature type="domain" description="C2H2-type" evidence="7">
    <location>
        <begin position="471"/>
        <end position="498"/>
    </location>
</feature>
<evidence type="ECO:0000256" key="1">
    <source>
        <dbReference type="ARBA" id="ARBA00022723"/>
    </source>
</evidence>
<feature type="compositionally biased region" description="Low complexity" evidence="6">
    <location>
        <begin position="143"/>
        <end position="165"/>
    </location>
</feature>
<dbReference type="Proteomes" id="UP000007801">
    <property type="component" value="Unassembled WGS sequence"/>
</dbReference>
<dbReference type="PANTHER" id="PTHR24403:SF67">
    <property type="entry name" value="FI01116P-RELATED"/>
    <property type="match status" value="1"/>
</dbReference>
<dbReference type="SUPFAM" id="SSF57667">
    <property type="entry name" value="beta-beta-alpha zinc fingers"/>
    <property type="match status" value="2"/>
</dbReference>
<evidence type="ECO:0000256" key="4">
    <source>
        <dbReference type="ARBA" id="ARBA00022833"/>
    </source>
</evidence>